<dbReference type="PANTHER" id="PTHR30093:SF2">
    <property type="entry name" value="TYPE II SECRETION SYSTEM PROTEIN H"/>
    <property type="match status" value="1"/>
</dbReference>
<dbReference type="InterPro" id="IPR027558">
    <property type="entry name" value="Pre_pil_HX9DG_C"/>
</dbReference>
<keyword evidence="1" id="KW-0472">Membrane</keyword>
<evidence type="ECO:0000313" key="3">
    <source>
        <dbReference type="EMBL" id="VIP03871.1"/>
    </source>
</evidence>
<dbReference type="InParanoid" id="A0A6C2YR98"/>
<dbReference type="RefSeq" id="WP_162659022.1">
    <property type="nucleotide sequence ID" value="NZ_LR593887.1"/>
</dbReference>
<dbReference type="InterPro" id="IPR045584">
    <property type="entry name" value="Pilin-like"/>
</dbReference>
<keyword evidence="1" id="KW-0812">Transmembrane</keyword>
<dbReference type="SUPFAM" id="SSF54523">
    <property type="entry name" value="Pili subunits"/>
    <property type="match status" value="1"/>
</dbReference>
<dbReference type="Gene3D" id="3.30.700.10">
    <property type="entry name" value="Glycoprotein, Type 4 Pilin"/>
    <property type="match status" value="1"/>
</dbReference>
<dbReference type="PANTHER" id="PTHR30093">
    <property type="entry name" value="GENERAL SECRETION PATHWAY PROTEIN G"/>
    <property type="match status" value="1"/>
</dbReference>
<feature type="transmembrane region" description="Helical" evidence="1">
    <location>
        <begin position="12"/>
        <end position="34"/>
    </location>
</feature>
<dbReference type="EMBL" id="LR593887">
    <property type="protein sequence ID" value="VTS05109.1"/>
    <property type="molecule type" value="Genomic_DNA"/>
</dbReference>
<dbReference type="EMBL" id="LR586016">
    <property type="protein sequence ID" value="VIP03871.1"/>
    <property type="molecule type" value="Genomic_DNA"/>
</dbReference>
<proteinExistence type="predicted"/>
<dbReference type="Proteomes" id="UP000464378">
    <property type="component" value="Chromosome"/>
</dbReference>
<dbReference type="NCBIfam" id="TIGR02532">
    <property type="entry name" value="IV_pilin_GFxxxE"/>
    <property type="match status" value="1"/>
</dbReference>
<gene>
    <name evidence="3" type="ORF">GMBLW1_00890</name>
</gene>
<evidence type="ECO:0000259" key="2">
    <source>
        <dbReference type="Pfam" id="PF07596"/>
    </source>
</evidence>
<name>A0A6C2YR98_9BACT</name>
<evidence type="ECO:0000256" key="1">
    <source>
        <dbReference type="SAM" id="Phobius"/>
    </source>
</evidence>
<accession>A0A6C2YR98</accession>
<dbReference type="Pfam" id="PF07963">
    <property type="entry name" value="N_methyl"/>
    <property type="match status" value="1"/>
</dbReference>
<dbReference type="KEGG" id="tim:GMBLW1_00890"/>
<evidence type="ECO:0000313" key="4">
    <source>
        <dbReference type="Proteomes" id="UP000464378"/>
    </source>
</evidence>
<dbReference type="NCBIfam" id="TIGR04294">
    <property type="entry name" value="pre_pil_HX9DG"/>
    <property type="match status" value="1"/>
</dbReference>
<protein>
    <recommendedName>
        <fullName evidence="2">DUF1559 domain-containing protein</fullName>
    </recommendedName>
</protein>
<dbReference type="InterPro" id="IPR012902">
    <property type="entry name" value="N_methyl_site"/>
</dbReference>
<keyword evidence="4" id="KW-1185">Reference proteome</keyword>
<dbReference type="InterPro" id="IPR011453">
    <property type="entry name" value="DUF1559"/>
</dbReference>
<feature type="domain" description="DUF1559" evidence="2">
    <location>
        <begin position="35"/>
        <end position="324"/>
    </location>
</feature>
<reference evidence="3" key="1">
    <citation type="submission" date="2019-04" db="EMBL/GenBank/DDBJ databases">
        <authorList>
            <consortium name="Science for Life Laboratories"/>
        </authorList>
    </citation>
    <scope>NUCLEOTIDE SEQUENCE</scope>
    <source>
        <strain evidence="3">MBLW1</strain>
    </source>
</reference>
<dbReference type="Pfam" id="PF07596">
    <property type="entry name" value="SBP_bac_10"/>
    <property type="match status" value="1"/>
</dbReference>
<sequence>MRGFPSRRTAFTLIELLVVIAIIAILIGLLLPAVQKVREAAARMKCQNNIKQLALAVHNFESGIGVYPPSMLAPVGATFGTNNGSWSIHGRILSYIEQGNAGLLVNLEVAWDSQLATGVPTTRVPVFVCPSEVNDTMRLKSGAPFVYPHNYAFNMGSWQIWNPVNGQGGDGSFYPNAKIGPTAFTDGMSNTLMIAEVKTFTPYSRNMTSAVSTTPPATAADVASLIVAAPDKKIGPTLQDNTGHTEWPDGRVHHSGFTTVLTPNTKVVANIGGVNYDGDFNSRQEGSSATIPTCAAITARSFHTGLVNVAMMDGSVRSMRDNITLQTWRALGTRSGGEVVSDY</sequence>
<keyword evidence="1" id="KW-1133">Transmembrane helix</keyword>
<dbReference type="AlphaFoldDB" id="A0A6C2YR98"/>
<organism evidence="3">
    <name type="scientific">Tuwongella immobilis</name>
    <dbReference type="NCBI Taxonomy" id="692036"/>
    <lineage>
        <taxon>Bacteria</taxon>
        <taxon>Pseudomonadati</taxon>
        <taxon>Planctomycetota</taxon>
        <taxon>Planctomycetia</taxon>
        <taxon>Gemmatales</taxon>
        <taxon>Gemmataceae</taxon>
        <taxon>Tuwongella</taxon>
    </lineage>
</organism>